<evidence type="ECO:0000313" key="2">
    <source>
        <dbReference type="Proteomes" id="UP000029647"/>
    </source>
</evidence>
<proteinExistence type="predicted"/>
<protein>
    <submittedName>
        <fullName evidence="1">Uncharacterized protein</fullName>
    </submittedName>
</protein>
<comment type="caution">
    <text evidence="1">The sequence shown here is derived from an EMBL/GenBank/DDBJ whole genome shotgun (WGS) entry which is preliminary data.</text>
</comment>
<sequence length="188" mass="22699">MLVSFYTLRFIHKTVVPNLRKNLKRTIYILIFGVLFGCSDKPKKLQIDRMKMDIEIYLEFEPNGYVISWNDTLCSEFKSDWNYLQKRPYELYCHIFNKEKDTLGYYRGLSSPRQFTYFRTKENTDSIVDLEFSVGINHFSEFLAEQSEDYINTFNEKFEERMEFKPIRIDLKTDLKKKLEIELVNDKN</sequence>
<evidence type="ECO:0000313" key="1">
    <source>
        <dbReference type="EMBL" id="GAL77119.1"/>
    </source>
</evidence>
<reference evidence="1 2" key="1">
    <citation type="journal article" date="2014" name="Genome Announc.">
        <title>Draft Genome Sequences of Marine Flavobacterium Nonlabens Strains NR17, NR24, NR27, NR32, NR33, and Ara13.</title>
        <authorList>
            <person name="Nakanishi M."/>
            <person name="Meirelles P."/>
            <person name="Suzuki R."/>
            <person name="Takatani N."/>
            <person name="Mino S."/>
            <person name="Suda W."/>
            <person name="Oshima K."/>
            <person name="Hattori M."/>
            <person name="Ohkuma M."/>
            <person name="Hosokawa M."/>
            <person name="Miyashita K."/>
            <person name="Thompson F.L."/>
            <person name="Niwa A."/>
            <person name="Sawabe T."/>
            <person name="Sawabe T."/>
        </authorList>
    </citation>
    <scope>NUCLEOTIDE SEQUENCE [LARGE SCALE GENOMIC DNA]</scope>
    <source>
        <strain evidence="2">JCM19275</strain>
    </source>
</reference>
<dbReference type="Proteomes" id="UP000029647">
    <property type="component" value="Unassembled WGS sequence"/>
</dbReference>
<dbReference type="EMBL" id="BBNT01000034">
    <property type="protein sequence ID" value="GAL77119.1"/>
    <property type="molecule type" value="Genomic_DNA"/>
</dbReference>
<organism evidence="1 2">
    <name type="scientific">Nonlabens ulvanivorans</name>
    <name type="common">Persicivirga ulvanivorans</name>
    <dbReference type="NCBI Taxonomy" id="906888"/>
    <lineage>
        <taxon>Bacteria</taxon>
        <taxon>Pseudomonadati</taxon>
        <taxon>Bacteroidota</taxon>
        <taxon>Flavobacteriia</taxon>
        <taxon>Flavobacteriales</taxon>
        <taxon>Flavobacteriaceae</taxon>
        <taxon>Nonlabens</taxon>
    </lineage>
</organism>
<name>A0A090WP04_NONUL</name>
<accession>A0A090WP04</accession>
<dbReference type="AlphaFoldDB" id="A0A090WP04"/>
<gene>
    <name evidence="1" type="ORF">JCM19275_1804</name>
</gene>